<organism evidence="9 10">
    <name type="scientific">Thermosipho japonicus</name>
    <dbReference type="NCBI Taxonomy" id="90323"/>
    <lineage>
        <taxon>Bacteria</taxon>
        <taxon>Thermotogati</taxon>
        <taxon>Thermotogota</taxon>
        <taxon>Thermotogae</taxon>
        <taxon>Thermotogales</taxon>
        <taxon>Fervidobacteriaceae</taxon>
        <taxon>Thermosipho</taxon>
    </lineage>
</organism>
<dbReference type="InterPro" id="IPR002549">
    <property type="entry name" value="AI-2E-like"/>
</dbReference>
<dbReference type="Proteomes" id="UP000555828">
    <property type="component" value="Unassembled WGS sequence"/>
</dbReference>
<dbReference type="Pfam" id="PF01594">
    <property type="entry name" value="AI-2E_transport"/>
    <property type="match status" value="1"/>
</dbReference>
<keyword evidence="4" id="KW-1003">Cell membrane</keyword>
<evidence type="ECO:0000256" key="3">
    <source>
        <dbReference type="ARBA" id="ARBA00022448"/>
    </source>
</evidence>
<evidence type="ECO:0000313" key="10">
    <source>
        <dbReference type="Proteomes" id="UP000555828"/>
    </source>
</evidence>
<comment type="similarity">
    <text evidence="2">Belongs to the autoinducer-2 exporter (AI-2E) (TC 2.A.86) family.</text>
</comment>
<evidence type="ECO:0000256" key="6">
    <source>
        <dbReference type="ARBA" id="ARBA00022989"/>
    </source>
</evidence>
<feature type="transmembrane region" description="Helical" evidence="8">
    <location>
        <begin position="211"/>
        <end position="232"/>
    </location>
</feature>
<dbReference type="EMBL" id="JACHEX010000001">
    <property type="protein sequence ID" value="MBB6061664.1"/>
    <property type="molecule type" value="Genomic_DNA"/>
</dbReference>
<feature type="transmembrane region" description="Helical" evidence="8">
    <location>
        <begin position="6"/>
        <end position="35"/>
    </location>
</feature>
<gene>
    <name evidence="9" type="ORF">HNP65_000086</name>
</gene>
<dbReference type="GO" id="GO:0055085">
    <property type="term" value="P:transmembrane transport"/>
    <property type="evidence" value="ECO:0007669"/>
    <property type="project" value="TreeGrafter"/>
</dbReference>
<evidence type="ECO:0000313" key="9">
    <source>
        <dbReference type="EMBL" id="MBB6061664.1"/>
    </source>
</evidence>
<comment type="subcellular location">
    <subcellularLocation>
        <location evidence="1">Cell membrane</location>
        <topology evidence="1">Multi-pass membrane protein</topology>
    </subcellularLocation>
</comment>
<evidence type="ECO:0000256" key="8">
    <source>
        <dbReference type="SAM" id="Phobius"/>
    </source>
</evidence>
<protein>
    <submittedName>
        <fullName evidence="9">Putative PurR-regulated permease PerM</fullName>
    </submittedName>
</protein>
<dbReference type="AlphaFoldDB" id="A0A841GKP1"/>
<keyword evidence="7 8" id="KW-0472">Membrane</keyword>
<feature type="transmembrane region" description="Helical" evidence="8">
    <location>
        <begin position="56"/>
        <end position="78"/>
    </location>
</feature>
<evidence type="ECO:0000256" key="1">
    <source>
        <dbReference type="ARBA" id="ARBA00004651"/>
    </source>
</evidence>
<reference evidence="9 10" key="1">
    <citation type="submission" date="2020-08" db="EMBL/GenBank/DDBJ databases">
        <title>Genomic Encyclopedia of Type Strains, Phase IV (KMG-IV): sequencing the most valuable type-strain genomes for metagenomic binning, comparative biology and taxonomic classification.</title>
        <authorList>
            <person name="Goeker M."/>
        </authorList>
    </citation>
    <scope>NUCLEOTIDE SEQUENCE [LARGE SCALE GENOMIC DNA]</scope>
    <source>
        <strain evidence="9 10">DSM 13481</strain>
    </source>
</reference>
<keyword evidence="6 8" id="KW-1133">Transmembrane helix</keyword>
<sequence>MDDKFLILIYFILFLILIKFSPFVFGAVIIGFYFSIVIDVPAKLLSKKLNKLLSKVISYTLMLSLIFYSFITFIPVILEEGKKIFSELSKISINGNPQLPSWILDFLNNSNKQISNFALNVLNQLFSYTPSIITMGILIIVTTLAVSNLKAYLRKNLKSFFVYDPEKGYNFFRSFYKDFERFVSGQVLVALFVGISVGFLCFVFGIKGALFLGILSFITDFIPFLGVIIVSIPMLMLGWTSKGFTGIVLGIIILVIVNQLESWFFAPKIQSSNLKIHWFVLIISLLIFNDFFGFIGILIAIPTILFIKKFWKYYILGGSYGDNRGKV</sequence>
<keyword evidence="5 8" id="KW-0812">Transmembrane</keyword>
<keyword evidence="10" id="KW-1185">Reference proteome</keyword>
<comment type="caution">
    <text evidence="9">The sequence shown here is derived from an EMBL/GenBank/DDBJ whole genome shotgun (WGS) entry which is preliminary data.</text>
</comment>
<name>A0A841GKP1_9BACT</name>
<feature type="transmembrane region" description="Helical" evidence="8">
    <location>
        <begin position="125"/>
        <end position="149"/>
    </location>
</feature>
<keyword evidence="3" id="KW-0813">Transport</keyword>
<dbReference type="PANTHER" id="PTHR21716">
    <property type="entry name" value="TRANSMEMBRANE PROTEIN"/>
    <property type="match status" value="1"/>
</dbReference>
<evidence type="ECO:0000256" key="7">
    <source>
        <dbReference type="ARBA" id="ARBA00023136"/>
    </source>
</evidence>
<feature type="transmembrane region" description="Helical" evidence="8">
    <location>
        <begin position="244"/>
        <end position="266"/>
    </location>
</feature>
<feature type="transmembrane region" description="Helical" evidence="8">
    <location>
        <begin position="278"/>
        <end position="307"/>
    </location>
</feature>
<evidence type="ECO:0000256" key="2">
    <source>
        <dbReference type="ARBA" id="ARBA00009773"/>
    </source>
</evidence>
<evidence type="ECO:0000256" key="5">
    <source>
        <dbReference type="ARBA" id="ARBA00022692"/>
    </source>
</evidence>
<evidence type="ECO:0000256" key="4">
    <source>
        <dbReference type="ARBA" id="ARBA00022475"/>
    </source>
</evidence>
<dbReference type="PANTHER" id="PTHR21716:SF53">
    <property type="entry name" value="PERMEASE PERM-RELATED"/>
    <property type="match status" value="1"/>
</dbReference>
<feature type="transmembrane region" description="Helical" evidence="8">
    <location>
        <begin position="182"/>
        <end position="205"/>
    </location>
</feature>
<dbReference type="GO" id="GO:0005886">
    <property type="term" value="C:plasma membrane"/>
    <property type="evidence" value="ECO:0007669"/>
    <property type="project" value="UniProtKB-SubCell"/>
</dbReference>
<accession>A0A841GKP1</accession>
<proteinExistence type="inferred from homology"/>
<dbReference type="RefSeq" id="WP_184618441.1">
    <property type="nucleotide sequence ID" value="NZ_JACHEX010000001.1"/>
</dbReference>